<organism evidence="1">
    <name type="scientific">marine metagenome</name>
    <dbReference type="NCBI Taxonomy" id="408172"/>
    <lineage>
        <taxon>unclassified sequences</taxon>
        <taxon>metagenomes</taxon>
        <taxon>ecological metagenomes</taxon>
    </lineage>
</organism>
<accession>A0A382CT80</accession>
<protein>
    <recommendedName>
        <fullName evidence="2">Outer membrane protein beta-barrel domain-containing protein</fullName>
    </recommendedName>
</protein>
<sequence>MRKSILWFISCFLFFAVVPCQAQEEEEFFEEEFGEEFLDEEGFMDEEDSFLEGDEFGEDELFEEEDQLGDEDFGGFDEELEEPFEEDFEGDTRVGYTIMVSGGMPTFRNSTLLPWLGSPNGRIGVDLPFYLSLGPIGFRVGGEVVFYGFAYDETGLVIQDKEVLPLEGQFGGVGFFGIVTIPSGPANLRFGAGLLGTSPAYMAVQSLGFAVSDIMDFRLGVRATAAYNVPDGLTTTGTHMSWVDAFMALGFTF</sequence>
<proteinExistence type="predicted"/>
<evidence type="ECO:0000313" key="1">
    <source>
        <dbReference type="EMBL" id="SVB29042.1"/>
    </source>
</evidence>
<evidence type="ECO:0008006" key="2">
    <source>
        <dbReference type="Google" id="ProtNLM"/>
    </source>
</evidence>
<gene>
    <name evidence="1" type="ORF">METZ01_LOCUS181896</name>
</gene>
<reference evidence="1" key="1">
    <citation type="submission" date="2018-05" db="EMBL/GenBank/DDBJ databases">
        <authorList>
            <person name="Lanie J.A."/>
            <person name="Ng W.-L."/>
            <person name="Kazmierczak K.M."/>
            <person name="Andrzejewski T.M."/>
            <person name="Davidsen T.M."/>
            <person name="Wayne K.J."/>
            <person name="Tettelin H."/>
            <person name="Glass J.I."/>
            <person name="Rusch D."/>
            <person name="Podicherti R."/>
            <person name="Tsui H.-C.T."/>
            <person name="Winkler M.E."/>
        </authorList>
    </citation>
    <scope>NUCLEOTIDE SEQUENCE</scope>
</reference>
<name>A0A382CT80_9ZZZZ</name>
<dbReference type="AlphaFoldDB" id="A0A382CT80"/>
<dbReference type="EMBL" id="UINC01035899">
    <property type="protein sequence ID" value="SVB29042.1"/>
    <property type="molecule type" value="Genomic_DNA"/>
</dbReference>